<evidence type="ECO:0000313" key="5">
    <source>
        <dbReference type="Proteomes" id="UP000613208"/>
    </source>
</evidence>
<dbReference type="EMBL" id="BLYI01000070">
    <property type="protein sequence ID" value="GFO86654.1"/>
    <property type="molecule type" value="Genomic_DNA"/>
</dbReference>
<dbReference type="InterPro" id="IPR033132">
    <property type="entry name" value="GH_1_N_CS"/>
</dbReference>
<dbReference type="RefSeq" id="WP_201312300.1">
    <property type="nucleotide sequence ID" value="NZ_BLYI01000070.1"/>
</dbReference>
<dbReference type="Gene3D" id="3.20.20.80">
    <property type="entry name" value="Glycosidases"/>
    <property type="match status" value="1"/>
</dbReference>
<dbReference type="PANTHER" id="PTHR10353">
    <property type="entry name" value="GLYCOSYL HYDROLASE"/>
    <property type="match status" value="1"/>
</dbReference>
<keyword evidence="5" id="KW-1185">Reference proteome</keyword>
<evidence type="ECO:0000256" key="3">
    <source>
        <dbReference type="SAM" id="MobiDB-lite"/>
    </source>
</evidence>
<dbReference type="Pfam" id="PF00232">
    <property type="entry name" value="Glyco_hydro_1"/>
    <property type="match status" value="2"/>
</dbReference>
<evidence type="ECO:0000256" key="1">
    <source>
        <dbReference type="ARBA" id="ARBA00023295"/>
    </source>
</evidence>
<comment type="similarity">
    <text evidence="2">Belongs to the glycosyl hydrolase 1 family.</text>
</comment>
<dbReference type="GO" id="GO:0005829">
    <property type="term" value="C:cytosol"/>
    <property type="evidence" value="ECO:0007669"/>
    <property type="project" value="TreeGrafter"/>
</dbReference>
<evidence type="ECO:0000256" key="2">
    <source>
        <dbReference type="RuleBase" id="RU003690"/>
    </source>
</evidence>
<dbReference type="PRINTS" id="PR00131">
    <property type="entry name" value="GLHYDRLASE1"/>
</dbReference>
<dbReference type="Proteomes" id="UP000613208">
    <property type="component" value="Unassembled WGS sequence"/>
</dbReference>
<gene>
    <name evidence="4" type="primary">bglA_4</name>
    <name evidence="4" type="ORF">ANBU17_30010</name>
</gene>
<feature type="region of interest" description="Disordered" evidence="3">
    <location>
        <begin position="20"/>
        <end position="44"/>
    </location>
</feature>
<evidence type="ECO:0000313" key="4">
    <source>
        <dbReference type="EMBL" id="GFO86654.1"/>
    </source>
</evidence>
<accession>A0A916QDM3</accession>
<dbReference type="AlphaFoldDB" id="A0A916QDM3"/>
<dbReference type="InterPro" id="IPR001360">
    <property type="entry name" value="Glyco_hydro_1"/>
</dbReference>
<dbReference type="GO" id="GO:0008422">
    <property type="term" value="F:beta-glucosidase activity"/>
    <property type="evidence" value="ECO:0007669"/>
    <property type="project" value="TreeGrafter"/>
</dbReference>
<dbReference type="InterPro" id="IPR017853">
    <property type="entry name" value="GH"/>
</dbReference>
<keyword evidence="1" id="KW-0326">Glycosidase</keyword>
<dbReference type="GO" id="GO:0016052">
    <property type="term" value="P:carbohydrate catabolic process"/>
    <property type="evidence" value="ECO:0007669"/>
    <property type="project" value="TreeGrafter"/>
</dbReference>
<keyword evidence="1" id="KW-0378">Hydrolase</keyword>
<proteinExistence type="inferred from homology"/>
<name>A0A916QDM3_9FIRM</name>
<protein>
    <submittedName>
        <fullName evidence="4">6-phospho-beta-glucosidase</fullName>
    </submittedName>
</protein>
<reference evidence="4" key="1">
    <citation type="submission" date="2020-06" db="EMBL/GenBank/DDBJ databases">
        <title>Characterization of fructooligosaccharide metabolism and fructooligosaccharide-degrading enzymes in human commensal butyrate producers.</title>
        <authorList>
            <person name="Tanno H."/>
            <person name="Fujii T."/>
            <person name="Hirano K."/>
            <person name="Maeno S."/>
            <person name="Tonozuka T."/>
            <person name="Sakamoto M."/>
            <person name="Ohkuma M."/>
            <person name="Tochio T."/>
            <person name="Endo A."/>
        </authorList>
    </citation>
    <scope>NUCLEOTIDE SEQUENCE</scope>
    <source>
        <strain evidence="4">JCM 17466</strain>
    </source>
</reference>
<organism evidence="4 5">
    <name type="scientific">Anaerostipes butyraticus</name>
    <dbReference type="NCBI Taxonomy" id="645466"/>
    <lineage>
        <taxon>Bacteria</taxon>
        <taxon>Bacillati</taxon>
        <taxon>Bacillota</taxon>
        <taxon>Clostridia</taxon>
        <taxon>Lachnospirales</taxon>
        <taxon>Lachnospiraceae</taxon>
        <taxon>Anaerostipes</taxon>
    </lineage>
</organism>
<dbReference type="PROSITE" id="PS00653">
    <property type="entry name" value="GLYCOSYL_HYDROL_F1_2"/>
    <property type="match status" value="1"/>
</dbReference>
<sequence length="489" mass="55662">MGFRSDFLWGGATAANQYEGGWNEGGRGPANTDVMTKGSKDQARGATYTLPDGSRHLTKGVAVKDLPEGARFEVLDGYEYPCHDAVDFYHHYKEDIALFAELGFKTYRMSISWPRIFPTGMEKEPNEEGLKFYDNVFDELLKYGIEPMVTLHHFEVPLELTNQWGSWADRRTIDCFIRFCRTVFERYKNKVKYWMTFNEINNIYFGFLSSGVPGDDLQTVMQAAHHQFVASAMAVKIGHEINPDFKIGCMLAASRCTVYPETCNPADVQKAWEQASRQYFFADVQCRGYYPSYQLKYFERNGIHIQKESGDDEILKEGTVDYIAISYYRSMITAAPKQEGSDPLLLGVINPYLEATEWGIAIDPMGFRITLHNLYDRYQLPVMIVENGIGAADEVAEDGQIHDPYRVDFFRSHIQAMKDAVDIDGVDVMGYTTWAPIDIVSAGTGEMRKRYGFVYVDKDDEGNGSLKRSKKDSFAWYQKVIASNGENLE</sequence>
<dbReference type="SUPFAM" id="SSF51445">
    <property type="entry name" value="(Trans)glycosidases"/>
    <property type="match status" value="1"/>
</dbReference>
<dbReference type="PANTHER" id="PTHR10353:SF122">
    <property type="entry name" value="6-PHOSPHO-BETA-GLUCOSIDASE ASCB-RELATED"/>
    <property type="match status" value="1"/>
</dbReference>
<comment type="caution">
    <text evidence="4">The sequence shown here is derived from an EMBL/GenBank/DDBJ whole genome shotgun (WGS) entry which is preliminary data.</text>
</comment>